<dbReference type="PROSITE" id="PS51687">
    <property type="entry name" value="SAM_MT_RNA_M5U"/>
    <property type="match status" value="1"/>
</dbReference>
<dbReference type="Proteomes" id="UP000243847">
    <property type="component" value="Chromosome sequence1"/>
</dbReference>
<keyword evidence="2 4" id="KW-0808">Transferase</keyword>
<feature type="domain" description="TRAM" evidence="5">
    <location>
        <begin position="1"/>
        <end position="57"/>
    </location>
</feature>
<comment type="similarity">
    <text evidence="4">Belongs to the class I-like SAM-binding methyltransferase superfamily. RNA M5U methyltransferase family.</text>
</comment>
<dbReference type="AlphaFoldDB" id="A0A173LV02"/>
<dbReference type="GO" id="GO:0070041">
    <property type="term" value="F:rRNA (uridine-C5-)-methyltransferase activity"/>
    <property type="evidence" value="ECO:0007669"/>
    <property type="project" value="TreeGrafter"/>
</dbReference>
<keyword evidence="3 4" id="KW-0949">S-adenosyl-L-methionine</keyword>
<dbReference type="GO" id="GO:0070475">
    <property type="term" value="P:rRNA base methylation"/>
    <property type="evidence" value="ECO:0007669"/>
    <property type="project" value="TreeGrafter"/>
</dbReference>
<feature type="active site" description="Nucleophile" evidence="4">
    <location>
        <position position="372"/>
    </location>
</feature>
<organism evidence="6 7">
    <name type="scientific">Aurantimicrobium minutum</name>
    <dbReference type="NCBI Taxonomy" id="708131"/>
    <lineage>
        <taxon>Bacteria</taxon>
        <taxon>Bacillati</taxon>
        <taxon>Actinomycetota</taxon>
        <taxon>Actinomycetes</taxon>
        <taxon>Micrococcales</taxon>
        <taxon>Microbacteriaceae</taxon>
        <taxon>Aurantimicrobium</taxon>
    </lineage>
</organism>
<reference evidence="6 7" key="1">
    <citation type="journal article" date="2016" name="Genome Announc.">
        <title>Complete Genome Sequence of Aurantimicrobium minutum Type Strain KNCT, a Planktonic Ultramicrobacterium Isolated from River Water.</title>
        <authorList>
            <person name="Nakai R."/>
            <person name="Fujisawa T."/>
            <person name="Nakamura Y."/>
            <person name="Nishide H."/>
            <person name="Uchiyama I."/>
            <person name="Baba T."/>
            <person name="Toyoda A."/>
            <person name="Fujiyama A."/>
            <person name="Naganuma T."/>
            <person name="Niki H."/>
        </authorList>
    </citation>
    <scope>NUCLEOTIDE SEQUENCE [LARGE SCALE GENOMIC DNA]</scope>
    <source>
        <strain evidence="6 7">KNC</strain>
    </source>
</reference>
<dbReference type="PANTHER" id="PTHR11061">
    <property type="entry name" value="RNA M5U METHYLTRANSFERASE"/>
    <property type="match status" value="1"/>
</dbReference>
<feature type="binding site" evidence="4">
    <location>
        <position position="292"/>
    </location>
    <ligand>
        <name>S-adenosyl-L-methionine</name>
        <dbReference type="ChEBI" id="CHEBI:59789"/>
    </ligand>
</feature>
<dbReference type="KEGG" id="amin:AUMI_11120"/>
<evidence type="ECO:0000259" key="5">
    <source>
        <dbReference type="PROSITE" id="PS50926"/>
    </source>
</evidence>
<protein>
    <submittedName>
        <fullName evidence="6">RNA methyltransferase</fullName>
    </submittedName>
</protein>
<dbReference type="Gene3D" id="3.40.50.150">
    <property type="entry name" value="Vaccinia Virus protein VP39"/>
    <property type="match status" value="1"/>
</dbReference>
<accession>A0A173LV02</accession>
<dbReference type="InterPro" id="IPR002792">
    <property type="entry name" value="TRAM_dom"/>
</dbReference>
<dbReference type="EMBL" id="AP017457">
    <property type="protein sequence ID" value="BAU98654.1"/>
    <property type="molecule type" value="Genomic_DNA"/>
</dbReference>
<dbReference type="InterPro" id="IPR012340">
    <property type="entry name" value="NA-bd_OB-fold"/>
</dbReference>
<evidence type="ECO:0000313" key="7">
    <source>
        <dbReference type="Proteomes" id="UP000243847"/>
    </source>
</evidence>
<evidence type="ECO:0000256" key="3">
    <source>
        <dbReference type="ARBA" id="ARBA00022691"/>
    </source>
</evidence>
<proteinExistence type="inferred from homology"/>
<dbReference type="InterPro" id="IPR010280">
    <property type="entry name" value="U5_MeTrfase_fam"/>
</dbReference>
<dbReference type="PANTHER" id="PTHR11061:SF30">
    <property type="entry name" value="TRNA (URACIL(54)-C(5))-METHYLTRANSFERASE"/>
    <property type="match status" value="1"/>
</dbReference>
<sequence length="415" mass="45290">MGTLCELDITNVAHGGVCVARHEGRVIFVADTIPGERVLARITDASQKSFWRADTVEVLEASEHRQEHIWSAASVQRDPAQRAGGAEFGHMNLAFQRELKAFVLKDSLSRMAKIDRDVEVESLPGDNESRGTQWRTRVRLHVDAEGKVGPYSARSHNVIEVEDLPLAAPRIAELAPFGQRVQGIDFIDLVGPTGDSARAIAGNVDTAKNKKRPAAEPITEIVGTRSFQVDVRGFWQVHRHAASTLSDAVSSMVDEALFDPRAANLDLYGGVGLFAAAVGDRFGSTTRIISVESDEMATEYALENLVDWVGARAVTARVDRYLQSVLRDLNAIEKARFEAATIILDPPRAGAGKDVVNSLAELSPAQLVYVACDPVALARDVSLLAERGYQLKELRAFDLFPNTHHVEAIAHFIKG</sequence>
<dbReference type="InterPro" id="IPR029063">
    <property type="entry name" value="SAM-dependent_MTases_sf"/>
</dbReference>
<dbReference type="SUPFAM" id="SSF50249">
    <property type="entry name" value="Nucleic acid-binding proteins"/>
    <property type="match status" value="1"/>
</dbReference>
<dbReference type="Gene3D" id="2.40.50.140">
    <property type="entry name" value="Nucleic acid-binding proteins"/>
    <property type="match status" value="1"/>
</dbReference>
<gene>
    <name evidence="6" type="ORF">AUMI_11120</name>
</gene>
<evidence type="ECO:0000313" key="6">
    <source>
        <dbReference type="EMBL" id="BAU98654.1"/>
    </source>
</evidence>
<keyword evidence="1 4" id="KW-0489">Methyltransferase</keyword>
<dbReference type="PROSITE" id="PS50926">
    <property type="entry name" value="TRAM"/>
    <property type="match status" value="1"/>
</dbReference>
<evidence type="ECO:0000256" key="4">
    <source>
        <dbReference type="PROSITE-ProRule" id="PRU01024"/>
    </source>
</evidence>
<dbReference type="Pfam" id="PF01938">
    <property type="entry name" value="TRAM"/>
    <property type="match status" value="1"/>
</dbReference>
<dbReference type="SUPFAM" id="SSF53335">
    <property type="entry name" value="S-adenosyl-L-methionine-dependent methyltransferases"/>
    <property type="match status" value="1"/>
</dbReference>
<feature type="binding site" evidence="4">
    <location>
        <position position="268"/>
    </location>
    <ligand>
        <name>S-adenosyl-L-methionine</name>
        <dbReference type="ChEBI" id="CHEBI:59789"/>
    </ligand>
</feature>
<name>A0A173LV02_9MICO</name>
<feature type="binding site" evidence="4">
    <location>
        <position position="236"/>
    </location>
    <ligand>
        <name>S-adenosyl-L-methionine</name>
        <dbReference type="ChEBI" id="CHEBI:59789"/>
    </ligand>
</feature>
<dbReference type="Pfam" id="PF05958">
    <property type="entry name" value="tRNA_U5-meth_tr"/>
    <property type="match status" value="1"/>
</dbReference>
<evidence type="ECO:0000256" key="2">
    <source>
        <dbReference type="ARBA" id="ARBA00022679"/>
    </source>
</evidence>
<feature type="binding site" evidence="4">
    <location>
        <position position="345"/>
    </location>
    <ligand>
        <name>S-adenosyl-L-methionine</name>
        <dbReference type="ChEBI" id="CHEBI:59789"/>
    </ligand>
</feature>
<evidence type="ECO:0000256" key="1">
    <source>
        <dbReference type="ARBA" id="ARBA00022603"/>
    </source>
</evidence>